<feature type="compositionally biased region" description="Polar residues" evidence="1">
    <location>
        <begin position="69"/>
        <end position="101"/>
    </location>
</feature>
<keyword evidence="2" id="KW-0479">Metal-binding</keyword>
<dbReference type="GeneID" id="71992471"/>
<organism evidence="2 3">
    <name type="scientific">Passalora fulva</name>
    <name type="common">Tomato leaf mold</name>
    <name type="synonym">Cladosporium fulvum</name>
    <dbReference type="NCBI Taxonomy" id="5499"/>
    <lineage>
        <taxon>Eukaryota</taxon>
        <taxon>Fungi</taxon>
        <taxon>Dikarya</taxon>
        <taxon>Ascomycota</taxon>
        <taxon>Pezizomycotina</taxon>
        <taxon>Dothideomycetes</taxon>
        <taxon>Dothideomycetidae</taxon>
        <taxon>Mycosphaerellales</taxon>
        <taxon>Mycosphaerellaceae</taxon>
        <taxon>Fulvia</taxon>
    </lineage>
</organism>
<dbReference type="KEGG" id="ffu:CLAFUR5_12593"/>
<evidence type="ECO:0000313" key="3">
    <source>
        <dbReference type="Proteomes" id="UP000756132"/>
    </source>
</evidence>
<dbReference type="OrthoDB" id="5366256at2759"/>
<feature type="compositionally biased region" description="Polar residues" evidence="1">
    <location>
        <begin position="361"/>
        <end position="370"/>
    </location>
</feature>
<feature type="compositionally biased region" description="Low complexity" evidence="1">
    <location>
        <begin position="317"/>
        <end position="338"/>
    </location>
</feature>
<accession>A0A9Q8PJA7</accession>
<gene>
    <name evidence="2" type="ORF">CLAFUR5_12593</name>
</gene>
<reference evidence="2" key="1">
    <citation type="submission" date="2021-12" db="EMBL/GenBank/DDBJ databases">
        <authorList>
            <person name="Zaccaron A."/>
            <person name="Stergiopoulos I."/>
        </authorList>
    </citation>
    <scope>NUCLEOTIDE SEQUENCE</scope>
    <source>
        <strain evidence="2">Race5_Kim</strain>
    </source>
</reference>
<dbReference type="Proteomes" id="UP000756132">
    <property type="component" value="Chromosome 11"/>
</dbReference>
<name>A0A9Q8PJA7_PASFU</name>
<evidence type="ECO:0000256" key="1">
    <source>
        <dbReference type="SAM" id="MobiDB-lite"/>
    </source>
</evidence>
<feature type="region of interest" description="Disordered" evidence="1">
    <location>
        <begin position="167"/>
        <end position="383"/>
    </location>
</feature>
<reference evidence="2" key="2">
    <citation type="journal article" date="2022" name="Microb. Genom.">
        <title>A chromosome-scale genome assembly of the tomato pathogen Cladosporium fulvum reveals a compartmentalized genome architecture and the presence of a dispensable chromosome.</title>
        <authorList>
            <person name="Zaccaron A.Z."/>
            <person name="Chen L.H."/>
            <person name="Samaras A."/>
            <person name="Stergiopoulos I."/>
        </authorList>
    </citation>
    <scope>NUCLEOTIDE SEQUENCE</scope>
    <source>
        <strain evidence="2">Race5_Kim</strain>
    </source>
</reference>
<feature type="compositionally biased region" description="Pro residues" evidence="1">
    <location>
        <begin position="339"/>
        <end position="350"/>
    </location>
</feature>
<evidence type="ECO:0000313" key="2">
    <source>
        <dbReference type="EMBL" id="UJO23461.1"/>
    </source>
</evidence>
<protein>
    <submittedName>
        <fullName evidence="2">C2H2-type zinc-finger transcription factor orf8</fullName>
    </submittedName>
</protein>
<dbReference type="RefSeq" id="XP_047767827.1">
    <property type="nucleotide sequence ID" value="XM_047911741.1"/>
</dbReference>
<keyword evidence="2" id="KW-0863">Zinc-finger</keyword>
<dbReference type="GO" id="GO:0008270">
    <property type="term" value="F:zinc ion binding"/>
    <property type="evidence" value="ECO:0007669"/>
    <property type="project" value="UniProtKB-KW"/>
</dbReference>
<proteinExistence type="predicted"/>
<dbReference type="AlphaFoldDB" id="A0A9Q8PJA7"/>
<keyword evidence="2" id="KW-0862">Zinc</keyword>
<dbReference type="EMBL" id="CP090173">
    <property type="protein sequence ID" value="UJO23461.1"/>
    <property type="molecule type" value="Genomic_DNA"/>
</dbReference>
<sequence length="443" mass="47950">MTSVITMDSPSFQSLAHQPRVRAHSTFAAQSSINKHGAISKRSHLDGRDRSISASQADRLFHFAAEQSTTQADIDQGTINPSSTLGIQWLTPQHSPEPQGSETEHPIQPYPQWTAPTPPRSDSGVPSVSVDFNDLPVATGISISPEFAFEQPTAQAEMSSLGFLLPTQYGSGPGESDPASYTMDQNYIPPMRMSQPATTSGTTAYAQTVSSSPSHYQQSSRTPDLSSSRRHSEMPASSAGQAYDQSYRRISSPYDNMSSGAYSMPQTQNIPSISGITQSPLPSPGMSHTSGTPSMPQYNSSMSRSPNMYDSTIYSHQPAYTTAPTATQLYASSQQQQPIPYPPPPPPPPYSASNAALAKPPSSSDSSIRVLNQRPKPQCWEHGCNGRQFSTFSNLLRHQREKSGTSAKSYCPKCGAEFTRTTARNGHLAHDKCTKQRQVGEGK</sequence>
<feature type="region of interest" description="Disordered" evidence="1">
    <location>
        <begin position="69"/>
        <end position="128"/>
    </location>
</feature>
<keyword evidence="3" id="KW-1185">Reference proteome</keyword>
<feature type="compositionally biased region" description="Polar residues" evidence="1">
    <location>
        <begin position="253"/>
        <end position="315"/>
    </location>
</feature>
<feature type="compositionally biased region" description="Low complexity" evidence="1">
    <location>
        <begin position="210"/>
        <end position="220"/>
    </location>
</feature>
<feature type="compositionally biased region" description="Polar residues" evidence="1">
    <location>
        <begin position="195"/>
        <end position="209"/>
    </location>
</feature>